<gene>
    <name evidence="2" type="ORF">F1193_12140</name>
</gene>
<keyword evidence="1" id="KW-1133">Transmembrane helix</keyword>
<accession>A0A5M6HUD4</accession>
<dbReference type="OrthoDB" id="7957085at2"/>
<dbReference type="AlphaFoldDB" id="A0A5M6HUD4"/>
<feature type="transmembrane region" description="Helical" evidence="1">
    <location>
        <begin position="210"/>
        <end position="227"/>
    </location>
</feature>
<sequence length="338" mass="36084">MTDGAKAKKGGTEQPLQWEIDVPVATNPLLLASYAKVFGLTALIMGAFLSFLMAVSGSPDAIPMMLAISGGISFALFGVGVLGMALIYRNRMSMRFTLDRRGARAETIDRRADKVAKATILLGALTGRPGAVGTGLIAKSTADQRAAWRGIVKARFYPRLHAIALGNSWRTVMILFCPPEHYEAAAERVRHGMARHPAPTSARRSPVGGLLLRSALVVAATLPLFTLPHPVEIDPFAPLFTLCFALASVWLIPLLGVAVIGGVGWIAGHTALALLDQRRSMFSPHELYRAYEVADGDVWAHLVLAALGGAYLVWLSLALLRGRVSSGLAGDLAQLDDD</sequence>
<name>A0A5M6HUD4_9HYPH</name>
<feature type="transmembrane region" description="Helical" evidence="1">
    <location>
        <begin position="296"/>
        <end position="320"/>
    </location>
</feature>
<dbReference type="RefSeq" id="WP_150098085.1">
    <property type="nucleotide sequence ID" value="NZ_VWPL01000022.1"/>
</dbReference>
<evidence type="ECO:0000313" key="2">
    <source>
        <dbReference type="EMBL" id="KAA5599486.1"/>
    </source>
</evidence>
<feature type="transmembrane region" description="Helical" evidence="1">
    <location>
        <begin position="247"/>
        <end position="275"/>
    </location>
</feature>
<reference evidence="2 3" key="1">
    <citation type="submission" date="2019-09" db="EMBL/GenBank/DDBJ databases">
        <title>Draft Whole-Genome sequence of Blastochloris sulfoviridis DSM 729.</title>
        <authorList>
            <person name="Meyer T.E."/>
            <person name="Kyndt J.A."/>
        </authorList>
    </citation>
    <scope>NUCLEOTIDE SEQUENCE [LARGE SCALE GENOMIC DNA]</scope>
    <source>
        <strain evidence="2 3">DSM 729</strain>
    </source>
</reference>
<feature type="transmembrane region" description="Helical" evidence="1">
    <location>
        <begin position="61"/>
        <end position="88"/>
    </location>
</feature>
<keyword evidence="3" id="KW-1185">Reference proteome</keyword>
<organism evidence="2 3">
    <name type="scientific">Blastochloris sulfoviridis</name>
    <dbReference type="NCBI Taxonomy" id="50712"/>
    <lineage>
        <taxon>Bacteria</taxon>
        <taxon>Pseudomonadati</taxon>
        <taxon>Pseudomonadota</taxon>
        <taxon>Alphaproteobacteria</taxon>
        <taxon>Hyphomicrobiales</taxon>
        <taxon>Blastochloridaceae</taxon>
        <taxon>Blastochloris</taxon>
    </lineage>
</organism>
<dbReference type="Proteomes" id="UP000323886">
    <property type="component" value="Unassembled WGS sequence"/>
</dbReference>
<feature type="transmembrane region" description="Helical" evidence="1">
    <location>
        <begin position="37"/>
        <end position="55"/>
    </location>
</feature>
<keyword evidence="1" id="KW-0472">Membrane</keyword>
<proteinExistence type="predicted"/>
<evidence type="ECO:0000313" key="3">
    <source>
        <dbReference type="Proteomes" id="UP000323886"/>
    </source>
</evidence>
<protein>
    <submittedName>
        <fullName evidence="2">Uncharacterized protein</fullName>
    </submittedName>
</protein>
<comment type="caution">
    <text evidence="2">The sequence shown here is derived from an EMBL/GenBank/DDBJ whole genome shotgun (WGS) entry which is preliminary data.</text>
</comment>
<keyword evidence="1" id="KW-0812">Transmembrane</keyword>
<dbReference type="EMBL" id="VWPL01000022">
    <property type="protein sequence ID" value="KAA5599486.1"/>
    <property type="molecule type" value="Genomic_DNA"/>
</dbReference>
<evidence type="ECO:0000256" key="1">
    <source>
        <dbReference type="SAM" id="Phobius"/>
    </source>
</evidence>